<reference evidence="2 3" key="1">
    <citation type="submission" date="2015-01" db="EMBL/GenBank/DDBJ databases">
        <title>Enhanced salinomycin production by adjusting the supply of polyketide extender units in Streptomyce albus DSM 41398.</title>
        <authorList>
            <person name="Lu C."/>
        </authorList>
    </citation>
    <scope>NUCLEOTIDE SEQUENCE [LARGE SCALE GENOMIC DNA]</scope>
    <source>
        <strain evidence="3">ATCC 21838 / DSM 41398 / FERM P-419 / JCM 4703 / NBRC 107858</strain>
    </source>
</reference>
<dbReference type="EMBL" id="CP010519">
    <property type="protein sequence ID" value="AJE86503.1"/>
    <property type="molecule type" value="Genomic_DNA"/>
</dbReference>
<dbReference type="Proteomes" id="UP000031523">
    <property type="component" value="Chromosome"/>
</dbReference>
<organism evidence="2 3">
    <name type="scientific">Streptomyces albus (strain ATCC 21838 / DSM 41398 / FERM P-419 / JCM 4703 / NBRC 107858)</name>
    <dbReference type="NCBI Taxonomy" id="1081613"/>
    <lineage>
        <taxon>Bacteria</taxon>
        <taxon>Bacillati</taxon>
        <taxon>Actinomycetota</taxon>
        <taxon>Actinomycetes</taxon>
        <taxon>Kitasatosporales</taxon>
        <taxon>Streptomycetaceae</taxon>
        <taxon>Streptomyces</taxon>
    </lineage>
</organism>
<protein>
    <submittedName>
        <fullName evidence="2">Uncharacterized protein</fullName>
    </submittedName>
</protein>
<dbReference type="AlphaFoldDB" id="A0A0B5EUI1"/>
<evidence type="ECO:0000256" key="1">
    <source>
        <dbReference type="SAM" id="MobiDB-lite"/>
    </source>
</evidence>
<gene>
    <name evidence="2" type="ORF">SLNWT_6127</name>
</gene>
<name>A0A0B5EUI1_STRA4</name>
<dbReference type="KEGG" id="sals:SLNWT_6127"/>
<feature type="compositionally biased region" description="Polar residues" evidence="1">
    <location>
        <begin position="51"/>
        <end position="62"/>
    </location>
</feature>
<sequence length="73" mass="7772">MGSSTSKAKPSSRTCRSRTSVRWAPVRSRQLVALSASRTPSEGETRAAASASGTKSRTTARTAYTPVETPRET</sequence>
<accession>A0A0B5EUI1</accession>
<keyword evidence="3" id="KW-1185">Reference proteome</keyword>
<feature type="compositionally biased region" description="Low complexity" evidence="1">
    <location>
        <begin position="11"/>
        <end position="22"/>
    </location>
</feature>
<feature type="region of interest" description="Disordered" evidence="1">
    <location>
        <begin position="1"/>
        <end position="73"/>
    </location>
</feature>
<proteinExistence type="predicted"/>
<evidence type="ECO:0000313" key="3">
    <source>
        <dbReference type="Proteomes" id="UP000031523"/>
    </source>
</evidence>
<evidence type="ECO:0000313" key="2">
    <source>
        <dbReference type="EMBL" id="AJE86503.1"/>
    </source>
</evidence>